<name>A0A1H1TRC8_9ACTN</name>
<dbReference type="PANTHER" id="PTHR11709">
    <property type="entry name" value="MULTI-COPPER OXIDASE"/>
    <property type="match status" value="1"/>
</dbReference>
<evidence type="ECO:0000256" key="1">
    <source>
        <dbReference type="ARBA" id="ARBA00022723"/>
    </source>
</evidence>
<sequence>MRIRAVIGLLAGAVLLGIVGVMWFGSLAPRELSAATMGEMDTGSGRPAGASGHEGHGSSPLGGAAGGHHHGGVVSVDQLVARPGNPDRSFTLRAEQVGPHRYLVNGRTPGPELRVRHGDLVQVTLINVSVVAGVTLHWHGVDVPNAADGVAGVTQDAVPIGGRYVYRFVADRAGTFWYHSHQLSHEQVIGGLFGALVVRPRHPERNVLDRVATTHLYQGRRTINGRTQPMKITVPAGQRLRLRLINTDNGPVPVQVGGTPFRLLATDGSDIVGPTDVIDRSVTLTAGGRIDLELPATPATVGISGVGWVEINGGAELPRGSRPELDLLSYGRHAEVGLATAAVDRHFDYDLGRRPGFVDGRPGLWWTINGKMWPHLPMFMVSEGDVVRMSIVNHSGDVHPMHLHGHRVLVLSRNGIGSTGSPWWADSLNVRDGESYEIAFRADNPGIWMDHCHNLKHAADGLVAHLMYEGVDTPYRIDRHNEPE</sequence>
<keyword evidence="7" id="KW-1185">Reference proteome</keyword>
<keyword evidence="6" id="KW-0132">Cell division</keyword>
<keyword evidence="1" id="KW-0479">Metal-binding</keyword>
<evidence type="ECO:0000256" key="2">
    <source>
        <dbReference type="ARBA" id="ARBA00023002"/>
    </source>
</evidence>
<dbReference type="Pfam" id="PF07731">
    <property type="entry name" value="Cu-oxidase_2"/>
    <property type="match status" value="1"/>
</dbReference>
<evidence type="ECO:0000259" key="4">
    <source>
        <dbReference type="Pfam" id="PF07731"/>
    </source>
</evidence>
<accession>A0A1H1TRC8</accession>
<dbReference type="RefSeq" id="WP_172836124.1">
    <property type="nucleotide sequence ID" value="NZ_LT629772.1"/>
</dbReference>
<dbReference type="Gene3D" id="2.60.40.420">
    <property type="entry name" value="Cupredoxins - blue copper proteins"/>
    <property type="match status" value="3"/>
</dbReference>
<evidence type="ECO:0000313" key="6">
    <source>
        <dbReference type="EMBL" id="SDS62496.1"/>
    </source>
</evidence>
<dbReference type="AlphaFoldDB" id="A0A1H1TRC8"/>
<dbReference type="PROSITE" id="PS00080">
    <property type="entry name" value="MULTICOPPER_OXIDASE2"/>
    <property type="match status" value="1"/>
</dbReference>
<feature type="domain" description="Plastocyanin-like" evidence="5">
    <location>
        <begin position="102"/>
        <end position="201"/>
    </location>
</feature>
<gene>
    <name evidence="6" type="ORF">SAMN04489812_2485</name>
</gene>
<evidence type="ECO:0000313" key="7">
    <source>
        <dbReference type="Proteomes" id="UP000199103"/>
    </source>
</evidence>
<keyword evidence="6" id="KW-0167">Capsid protein</keyword>
<dbReference type="InterPro" id="IPR011707">
    <property type="entry name" value="Cu-oxidase-like_N"/>
</dbReference>
<dbReference type="Proteomes" id="UP000199103">
    <property type="component" value="Chromosome I"/>
</dbReference>
<dbReference type="SUPFAM" id="SSF49503">
    <property type="entry name" value="Cupredoxins"/>
    <property type="match status" value="3"/>
</dbReference>
<dbReference type="EMBL" id="LT629772">
    <property type="protein sequence ID" value="SDS62496.1"/>
    <property type="molecule type" value="Genomic_DNA"/>
</dbReference>
<dbReference type="InterPro" id="IPR008972">
    <property type="entry name" value="Cupredoxin"/>
</dbReference>
<protein>
    <submittedName>
        <fullName evidence="6">Multicopper oxidase with three cupredoxin domains (Includes cell division protein FtsP and spore coat protein CotA)</fullName>
    </submittedName>
</protein>
<evidence type="ECO:0000259" key="5">
    <source>
        <dbReference type="Pfam" id="PF07732"/>
    </source>
</evidence>
<reference evidence="6 7" key="1">
    <citation type="submission" date="2016-10" db="EMBL/GenBank/DDBJ databases">
        <authorList>
            <person name="de Groot N.N."/>
        </authorList>
    </citation>
    <scope>NUCLEOTIDE SEQUENCE [LARGE SCALE GENOMIC DNA]</scope>
    <source>
        <strain evidence="6 7">DSM 21800</strain>
    </source>
</reference>
<keyword evidence="6" id="KW-0131">Cell cycle</keyword>
<dbReference type="InterPro" id="IPR045087">
    <property type="entry name" value="Cu-oxidase_fam"/>
</dbReference>
<keyword evidence="2" id="KW-0560">Oxidoreductase</keyword>
<evidence type="ECO:0000256" key="3">
    <source>
        <dbReference type="SAM" id="MobiDB-lite"/>
    </source>
</evidence>
<dbReference type="CDD" id="cd04202">
    <property type="entry name" value="CuRO_D2_2dMcoN_like"/>
    <property type="match status" value="1"/>
</dbReference>
<dbReference type="CDD" id="cd04206">
    <property type="entry name" value="CuRO_1_LCC_like"/>
    <property type="match status" value="1"/>
</dbReference>
<dbReference type="Pfam" id="PF07732">
    <property type="entry name" value="Cu-oxidase_3"/>
    <property type="match status" value="1"/>
</dbReference>
<keyword evidence="6" id="KW-0946">Virion</keyword>
<dbReference type="InterPro" id="IPR011706">
    <property type="entry name" value="Cu-oxidase_C"/>
</dbReference>
<dbReference type="GO" id="GO:0016491">
    <property type="term" value="F:oxidoreductase activity"/>
    <property type="evidence" value="ECO:0007669"/>
    <property type="project" value="UniProtKB-KW"/>
</dbReference>
<dbReference type="GO" id="GO:0005507">
    <property type="term" value="F:copper ion binding"/>
    <property type="evidence" value="ECO:0007669"/>
    <property type="project" value="InterPro"/>
</dbReference>
<proteinExistence type="predicted"/>
<dbReference type="InterPro" id="IPR002355">
    <property type="entry name" value="Cu_oxidase_Cu_BS"/>
</dbReference>
<dbReference type="GO" id="GO:0051301">
    <property type="term" value="P:cell division"/>
    <property type="evidence" value="ECO:0007669"/>
    <property type="project" value="UniProtKB-KW"/>
</dbReference>
<dbReference type="STRING" id="630515.SAMN04489812_2485"/>
<feature type="region of interest" description="Disordered" evidence="3">
    <location>
        <begin position="38"/>
        <end position="67"/>
    </location>
</feature>
<feature type="domain" description="Plastocyanin-like" evidence="4">
    <location>
        <begin position="366"/>
        <end position="467"/>
    </location>
</feature>
<organism evidence="6 7">
    <name type="scientific">Microlunatus soli</name>
    <dbReference type="NCBI Taxonomy" id="630515"/>
    <lineage>
        <taxon>Bacteria</taxon>
        <taxon>Bacillati</taxon>
        <taxon>Actinomycetota</taxon>
        <taxon>Actinomycetes</taxon>
        <taxon>Propionibacteriales</taxon>
        <taxon>Propionibacteriaceae</taxon>
        <taxon>Microlunatus</taxon>
    </lineage>
</organism>